<reference evidence="2" key="2">
    <citation type="submission" date="2020-09" db="EMBL/GenBank/DDBJ databases">
        <authorList>
            <person name="Sun Q."/>
            <person name="Kim S."/>
        </authorList>
    </citation>
    <scope>NUCLEOTIDE SEQUENCE</scope>
    <source>
        <strain evidence="2">KCTC 12988</strain>
    </source>
</reference>
<dbReference type="Proteomes" id="UP000644507">
    <property type="component" value="Unassembled WGS sequence"/>
</dbReference>
<organism evidence="2 3">
    <name type="scientific">Roseibacillus persicicus</name>
    <dbReference type="NCBI Taxonomy" id="454148"/>
    <lineage>
        <taxon>Bacteria</taxon>
        <taxon>Pseudomonadati</taxon>
        <taxon>Verrucomicrobiota</taxon>
        <taxon>Verrucomicrobiia</taxon>
        <taxon>Verrucomicrobiales</taxon>
        <taxon>Verrucomicrobiaceae</taxon>
        <taxon>Roseibacillus</taxon>
    </lineage>
</organism>
<reference evidence="2" key="1">
    <citation type="journal article" date="2014" name="Int. J. Syst. Evol. Microbiol.">
        <title>Complete genome sequence of Corynebacterium casei LMG S-19264T (=DSM 44701T), isolated from a smear-ripened cheese.</title>
        <authorList>
            <consortium name="US DOE Joint Genome Institute (JGI-PGF)"/>
            <person name="Walter F."/>
            <person name="Albersmeier A."/>
            <person name="Kalinowski J."/>
            <person name="Ruckert C."/>
        </authorList>
    </citation>
    <scope>NUCLEOTIDE SEQUENCE</scope>
    <source>
        <strain evidence="2">KCTC 12988</strain>
    </source>
</reference>
<evidence type="ECO:0000313" key="2">
    <source>
        <dbReference type="EMBL" id="GHC67981.1"/>
    </source>
</evidence>
<dbReference type="EMBL" id="BMXI01000033">
    <property type="protein sequence ID" value="GHC67981.1"/>
    <property type="molecule type" value="Genomic_DNA"/>
</dbReference>
<comment type="caution">
    <text evidence="2">The sequence shown here is derived from an EMBL/GenBank/DDBJ whole genome shotgun (WGS) entry which is preliminary data.</text>
</comment>
<evidence type="ECO:0000313" key="3">
    <source>
        <dbReference type="Proteomes" id="UP000644507"/>
    </source>
</evidence>
<evidence type="ECO:0000256" key="1">
    <source>
        <dbReference type="SAM" id="MobiDB-lite"/>
    </source>
</evidence>
<proteinExistence type="predicted"/>
<gene>
    <name evidence="2" type="ORF">GCM10007100_40110</name>
</gene>
<keyword evidence="3" id="KW-1185">Reference proteome</keyword>
<dbReference type="AlphaFoldDB" id="A0A918TYM9"/>
<feature type="region of interest" description="Disordered" evidence="1">
    <location>
        <begin position="29"/>
        <end position="54"/>
    </location>
</feature>
<protein>
    <submittedName>
        <fullName evidence="2">Uncharacterized protein</fullName>
    </submittedName>
</protein>
<sequence length="160" mass="17298">MVICAFGIAHGKTVTVDVDGKGVSKVELPSSFNGRSEGKDTILSMPDSEKEDGPSSLRISLIRDLGSRFGENDASEFLKRFKQDLVVKRSGGTLFVVNTEESTSETGVKFVAHQFAAVADGLLFSMTFQTIVGREGEKEAILIRDNLKKILASLGRKSAK</sequence>
<name>A0A918TYM9_9BACT</name>
<accession>A0A918TYM9</accession>